<evidence type="ECO:0000313" key="1">
    <source>
        <dbReference type="EMBL" id="QQE88395.1"/>
    </source>
</evidence>
<reference evidence="1 2" key="1">
    <citation type="submission" date="2020-12" db="EMBL/GenBank/DDBJ databases">
        <title>Genomic Analysis and Response surface optimization of nitrogen-fixing conditions for A. chroococcum strain HR1, Isolation from rhizosphere soil.</title>
        <authorList>
            <person name="Li J."/>
            <person name="Yang H."/>
            <person name="Liu H."/>
            <person name="Wang C."/>
            <person name="Tian Y."/>
            <person name="Lu X.Y."/>
        </authorList>
    </citation>
    <scope>NUCLEOTIDE SEQUENCE [LARGE SCALE GENOMIC DNA]</scope>
    <source>
        <strain evidence="1 2">HR1</strain>
    </source>
</reference>
<organism evidence="1 2">
    <name type="scientific">Azotobacter chroococcum</name>
    <dbReference type="NCBI Taxonomy" id="353"/>
    <lineage>
        <taxon>Bacteria</taxon>
        <taxon>Pseudomonadati</taxon>
        <taxon>Pseudomonadota</taxon>
        <taxon>Gammaproteobacteria</taxon>
        <taxon>Pseudomonadales</taxon>
        <taxon>Pseudomonadaceae</taxon>
        <taxon>Azotobacter</taxon>
    </lineage>
</organism>
<protein>
    <submittedName>
        <fullName evidence="1">Uncharacterized protein</fullName>
    </submittedName>
</protein>
<name>A0AAQ0BZ69_9GAMM</name>
<dbReference type="AlphaFoldDB" id="A0AAQ0BZ69"/>
<dbReference type="EMBL" id="CP066310">
    <property type="protein sequence ID" value="QQE88395.1"/>
    <property type="molecule type" value="Genomic_DNA"/>
</dbReference>
<sequence>MWDAVLARFEKQAPASVMAHLTLERAMPAAWVDEVFETNRQRQYPQEPLFSTVVELAWNRRLANSFPRAGRLSPTTWRLQVRSRYEGMLIALPVEHWPAWADDSTNTRAQRLLELA</sequence>
<evidence type="ECO:0000313" key="2">
    <source>
        <dbReference type="Proteomes" id="UP000596192"/>
    </source>
</evidence>
<gene>
    <name evidence="1" type="ORF">GKQ51_19485</name>
</gene>
<accession>A0AAQ0BZ69</accession>
<dbReference type="Proteomes" id="UP000596192">
    <property type="component" value="Chromosome"/>
</dbReference>
<dbReference type="RefSeq" id="WP_136889210.1">
    <property type="nucleotide sequence ID" value="NZ_CP066310.1"/>
</dbReference>
<proteinExistence type="predicted"/>